<evidence type="ECO:0000256" key="3">
    <source>
        <dbReference type="ARBA" id="ARBA00022801"/>
    </source>
</evidence>
<name>A0ABP4LX72_9ACTN</name>
<evidence type="ECO:0000259" key="7">
    <source>
        <dbReference type="Pfam" id="PF00082"/>
    </source>
</evidence>
<evidence type="ECO:0000256" key="5">
    <source>
        <dbReference type="PROSITE-ProRule" id="PRU01240"/>
    </source>
</evidence>
<keyword evidence="3 5" id="KW-0378">Hydrolase</keyword>
<dbReference type="InterPro" id="IPR000209">
    <property type="entry name" value="Peptidase_S8/S53_dom"/>
</dbReference>
<keyword evidence="4 5" id="KW-0720">Serine protease</keyword>
<evidence type="ECO:0000256" key="4">
    <source>
        <dbReference type="ARBA" id="ARBA00022825"/>
    </source>
</evidence>
<evidence type="ECO:0000313" key="9">
    <source>
        <dbReference type="Proteomes" id="UP001501470"/>
    </source>
</evidence>
<accession>A0ABP4LX72</accession>
<evidence type="ECO:0000256" key="1">
    <source>
        <dbReference type="ARBA" id="ARBA00011073"/>
    </source>
</evidence>
<dbReference type="SUPFAM" id="SSF52743">
    <property type="entry name" value="Subtilisin-like"/>
    <property type="match status" value="1"/>
</dbReference>
<reference evidence="9" key="1">
    <citation type="journal article" date="2019" name="Int. J. Syst. Evol. Microbiol.">
        <title>The Global Catalogue of Microorganisms (GCM) 10K type strain sequencing project: providing services to taxonomists for standard genome sequencing and annotation.</title>
        <authorList>
            <consortium name="The Broad Institute Genomics Platform"/>
            <consortium name="The Broad Institute Genome Sequencing Center for Infectious Disease"/>
            <person name="Wu L."/>
            <person name="Ma J."/>
        </authorList>
    </citation>
    <scope>NUCLEOTIDE SEQUENCE [LARGE SCALE GENOMIC DNA]</scope>
    <source>
        <strain evidence="9">JCM 15933</strain>
    </source>
</reference>
<feature type="domain" description="Peptidase S8/S53" evidence="7">
    <location>
        <begin position="63"/>
        <end position="343"/>
    </location>
</feature>
<sequence length="498" mass="49657">MNIAKRLRAAAAGALLAPAAVALAAGQAHAAVKAADTAASATTLAQVRSAIGADTGTAATLTGKGVGVALIDTGVASVPGLPAAQIVNGPDLSFESQAANLRYLDTYGHGTHMAGIIVGNDTATGTKGIAPGVKLTSLKIGTSTGAVDVSQMIAAIDWVVAHRNDDAANPIRVLNLSYGSGGSGQSWTDPLQFAVEKAWQAGIVVVAAAGNNGNAAGTLTNPAVNDWIVAVGATATNGTTATTDDTLATFTNLASTTTAGVAGQVDLLAPGTSIASLRVPGSNVDNLYPSARVGETLFKGSGTSQATAVVTAAAALVLQAKPAATPNQVKDWLVKGATALGTGTAKTLGLATLNVNGALARTGTTVTAPALQLSSGTGSLQGSRGTSSLTLDGVKLTGERTIWGSFNGAQWAKSTTPSWSGGSWLGYQIAGNDWTGTSWASRTWASATWAAAPWAGSAAAGWSDPAWSGRTWSGRTWSAGTWSGRTWSSDGWAGGTWS</sequence>
<comment type="caution">
    <text evidence="8">The sequence shown here is derived from an EMBL/GenBank/DDBJ whole genome shotgun (WGS) entry which is preliminary data.</text>
</comment>
<proteinExistence type="inferred from homology"/>
<dbReference type="Proteomes" id="UP001501470">
    <property type="component" value="Unassembled WGS sequence"/>
</dbReference>
<feature type="active site" description="Charge relay system" evidence="5">
    <location>
        <position position="109"/>
    </location>
</feature>
<dbReference type="PRINTS" id="PR00723">
    <property type="entry name" value="SUBTILISIN"/>
</dbReference>
<protein>
    <recommendedName>
        <fullName evidence="7">Peptidase S8/S53 domain-containing protein</fullName>
    </recommendedName>
</protein>
<gene>
    <name evidence="8" type="ORF">GCM10009827_057960</name>
</gene>
<evidence type="ECO:0000313" key="8">
    <source>
        <dbReference type="EMBL" id="GAA1532448.1"/>
    </source>
</evidence>
<evidence type="ECO:0000256" key="2">
    <source>
        <dbReference type="ARBA" id="ARBA00022670"/>
    </source>
</evidence>
<feature type="active site" description="Charge relay system" evidence="5">
    <location>
        <position position="72"/>
    </location>
</feature>
<keyword evidence="9" id="KW-1185">Reference proteome</keyword>
<dbReference type="EMBL" id="BAAAQD010000012">
    <property type="protein sequence ID" value="GAA1532448.1"/>
    <property type="molecule type" value="Genomic_DNA"/>
</dbReference>
<organism evidence="8 9">
    <name type="scientific">Dactylosporangium maewongense</name>
    <dbReference type="NCBI Taxonomy" id="634393"/>
    <lineage>
        <taxon>Bacteria</taxon>
        <taxon>Bacillati</taxon>
        <taxon>Actinomycetota</taxon>
        <taxon>Actinomycetes</taxon>
        <taxon>Micromonosporales</taxon>
        <taxon>Micromonosporaceae</taxon>
        <taxon>Dactylosporangium</taxon>
    </lineage>
</organism>
<dbReference type="InterPro" id="IPR036852">
    <property type="entry name" value="Peptidase_S8/S53_dom_sf"/>
</dbReference>
<feature type="active site" description="Charge relay system" evidence="5">
    <location>
        <position position="304"/>
    </location>
</feature>
<dbReference type="Gene3D" id="3.40.50.200">
    <property type="entry name" value="Peptidase S8/S53 domain"/>
    <property type="match status" value="1"/>
</dbReference>
<dbReference type="PANTHER" id="PTHR43806">
    <property type="entry name" value="PEPTIDASE S8"/>
    <property type="match status" value="1"/>
</dbReference>
<feature type="signal peptide" evidence="6">
    <location>
        <begin position="1"/>
        <end position="30"/>
    </location>
</feature>
<keyword evidence="6" id="KW-0732">Signal</keyword>
<comment type="similarity">
    <text evidence="1 5">Belongs to the peptidase S8 family.</text>
</comment>
<dbReference type="InterPro" id="IPR015500">
    <property type="entry name" value="Peptidase_S8_subtilisin-rel"/>
</dbReference>
<dbReference type="RefSeq" id="WP_344505399.1">
    <property type="nucleotide sequence ID" value="NZ_BAAAQD010000012.1"/>
</dbReference>
<dbReference type="PROSITE" id="PS51892">
    <property type="entry name" value="SUBTILASE"/>
    <property type="match status" value="1"/>
</dbReference>
<dbReference type="PANTHER" id="PTHR43806:SF11">
    <property type="entry name" value="CEREVISIN-RELATED"/>
    <property type="match status" value="1"/>
</dbReference>
<keyword evidence="2 5" id="KW-0645">Protease</keyword>
<dbReference type="Pfam" id="PF00082">
    <property type="entry name" value="Peptidase_S8"/>
    <property type="match status" value="1"/>
</dbReference>
<feature type="chain" id="PRO_5046099207" description="Peptidase S8/S53 domain-containing protein" evidence="6">
    <location>
        <begin position="31"/>
        <end position="498"/>
    </location>
</feature>
<evidence type="ECO:0000256" key="6">
    <source>
        <dbReference type="SAM" id="SignalP"/>
    </source>
</evidence>
<dbReference type="InterPro" id="IPR050131">
    <property type="entry name" value="Peptidase_S8_subtilisin-like"/>
</dbReference>